<dbReference type="Proteomes" id="UP001519460">
    <property type="component" value="Unassembled WGS sequence"/>
</dbReference>
<evidence type="ECO:0000256" key="3">
    <source>
        <dbReference type="ARBA" id="ARBA00023127"/>
    </source>
</evidence>
<dbReference type="InterPro" id="IPR013763">
    <property type="entry name" value="Cyclin-like_dom"/>
</dbReference>
<dbReference type="SUPFAM" id="SSF47954">
    <property type="entry name" value="Cyclin-like"/>
    <property type="match status" value="2"/>
</dbReference>
<protein>
    <recommendedName>
        <fullName evidence="11">Cyclin N-terminal domain-containing protein</fullName>
    </recommendedName>
</protein>
<dbReference type="InterPro" id="IPR004367">
    <property type="entry name" value="Cyclin_C-dom"/>
</dbReference>
<dbReference type="FunFam" id="1.10.472.10:FF:000001">
    <property type="entry name" value="G2/mitotic-specific cyclin"/>
    <property type="match status" value="1"/>
</dbReference>
<evidence type="ECO:0000313" key="9">
    <source>
        <dbReference type="EMBL" id="KAK7488999.1"/>
    </source>
</evidence>
<feature type="domain" description="Cyclin-like" evidence="7">
    <location>
        <begin position="303"/>
        <end position="387"/>
    </location>
</feature>
<name>A0ABD0KPD5_9CAEN</name>
<evidence type="ECO:0008006" key="11">
    <source>
        <dbReference type="Google" id="ProtNLM"/>
    </source>
</evidence>
<evidence type="ECO:0000259" key="8">
    <source>
        <dbReference type="SMART" id="SM01332"/>
    </source>
</evidence>
<proteinExistence type="inferred from homology"/>
<evidence type="ECO:0000313" key="10">
    <source>
        <dbReference type="Proteomes" id="UP001519460"/>
    </source>
</evidence>
<dbReference type="InterPro" id="IPR039361">
    <property type="entry name" value="Cyclin"/>
</dbReference>
<feature type="domain" description="Cyclin C-terminal" evidence="8">
    <location>
        <begin position="299"/>
        <end position="426"/>
    </location>
</feature>
<dbReference type="GO" id="GO:0051301">
    <property type="term" value="P:cell division"/>
    <property type="evidence" value="ECO:0007669"/>
    <property type="project" value="UniProtKB-KW"/>
</dbReference>
<organism evidence="9 10">
    <name type="scientific">Batillaria attramentaria</name>
    <dbReference type="NCBI Taxonomy" id="370345"/>
    <lineage>
        <taxon>Eukaryota</taxon>
        <taxon>Metazoa</taxon>
        <taxon>Spiralia</taxon>
        <taxon>Lophotrochozoa</taxon>
        <taxon>Mollusca</taxon>
        <taxon>Gastropoda</taxon>
        <taxon>Caenogastropoda</taxon>
        <taxon>Sorbeoconcha</taxon>
        <taxon>Cerithioidea</taxon>
        <taxon>Batillariidae</taxon>
        <taxon>Batillaria</taxon>
    </lineage>
</organism>
<sequence>MNSPHTFLPSVNPNSFRLLRSLGFVTKTAGVMAQIEAVNMASRRLPPTKRRMSRDILLPDISNLPQDPVRAGKVARRPHELNNLAKPTSAPEKQKQVTFATGEEVRHGRFASTGGNPTRFPRLKGNKPKPKSTPYATGQEPMDVDNPAMAIRAMLTRVPNNVTNIDDHFDPLFAPEYARESQLVLPCDYLAKNPEVTPQMRAILMDWLIQVQTHEQMEDETLQLAVKIIDQYLARAEVPLPKLQLVGITGILIGAKFIERFPPVSGTLCALTAGTYMAEEVLAMEKDILRELKFDVSLPVPQFFLDRYIRVHAHDPRVEQLALYLIDLSLPSVLFVPVAPSVLAASALYVARKVYQTDEQDTWTLALAFYTKYTDQDLIPSVRLLAKMLLRAAASKYQGARQKHSDTGRLWRSEHGFRSLNKSSRSFGTLFRRHQDDVSSGCVVISATVTMNGDFGSDPGLTS</sequence>
<keyword evidence="2" id="KW-0498">Mitosis</keyword>
<keyword evidence="1" id="KW-0132">Cell division</keyword>
<keyword evidence="4" id="KW-0131">Cell cycle</keyword>
<evidence type="ECO:0000256" key="4">
    <source>
        <dbReference type="ARBA" id="ARBA00023306"/>
    </source>
</evidence>
<dbReference type="SMART" id="SM00385">
    <property type="entry name" value="CYCLIN"/>
    <property type="match status" value="2"/>
</dbReference>
<dbReference type="EMBL" id="JACVVK020000144">
    <property type="protein sequence ID" value="KAK7488999.1"/>
    <property type="molecule type" value="Genomic_DNA"/>
</dbReference>
<evidence type="ECO:0000256" key="2">
    <source>
        <dbReference type="ARBA" id="ARBA00022776"/>
    </source>
</evidence>
<keyword evidence="10" id="KW-1185">Reference proteome</keyword>
<dbReference type="InterPro" id="IPR006671">
    <property type="entry name" value="Cyclin_N"/>
</dbReference>
<dbReference type="Pfam" id="PF00134">
    <property type="entry name" value="Cyclin_N"/>
    <property type="match status" value="1"/>
</dbReference>
<feature type="domain" description="Cyclin-like" evidence="7">
    <location>
        <begin position="206"/>
        <end position="290"/>
    </location>
</feature>
<evidence type="ECO:0000256" key="5">
    <source>
        <dbReference type="RuleBase" id="RU000383"/>
    </source>
</evidence>
<evidence type="ECO:0000256" key="1">
    <source>
        <dbReference type="ARBA" id="ARBA00022618"/>
    </source>
</evidence>
<gene>
    <name evidence="9" type="ORF">BaRGS_00019803</name>
</gene>
<feature type="compositionally biased region" description="Basic residues" evidence="6">
    <location>
        <begin position="121"/>
        <end position="130"/>
    </location>
</feature>
<evidence type="ECO:0000259" key="7">
    <source>
        <dbReference type="SMART" id="SM00385"/>
    </source>
</evidence>
<keyword evidence="3 5" id="KW-0195">Cyclin</keyword>
<reference evidence="9 10" key="1">
    <citation type="journal article" date="2023" name="Sci. Data">
        <title>Genome assembly of the Korean intertidal mud-creeper Batillaria attramentaria.</title>
        <authorList>
            <person name="Patra A.K."/>
            <person name="Ho P.T."/>
            <person name="Jun S."/>
            <person name="Lee S.J."/>
            <person name="Kim Y."/>
            <person name="Won Y.J."/>
        </authorList>
    </citation>
    <scope>NUCLEOTIDE SEQUENCE [LARGE SCALE GENOMIC DNA]</scope>
    <source>
        <strain evidence="9">Wonlab-2016</strain>
    </source>
</reference>
<dbReference type="Gene3D" id="1.10.472.10">
    <property type="entry name" value="Cyclin-like"/>
    <property type="match status" value="2"/>
</dbReference>
<comment type="caution">
    <text evidence="9">The sequence shown here is derived from an EMBL/GenBank/DDBJ whole genome shotgun (WGS) entry which is preliminary data.</text>
</comment>
<dbReference type="InterPro" id="IPR036915">
    <property type="entry name" value="Cyclin-like_sf"/>
</dbReference>
<evidence type="ECO:0000256" key="6">
    <source>
        <dbReference type="SAM" id="MobiDB-lite"/>
    </source>
</evidence>
<comment type="similarity">
    <text evidence="5">Belongs to the cyclin family.</text>
</comment>
<dbReference type="AlphaFoldDB" id="A0ABD0KPD5"/>
<feature type="region of interest" description="Disordered" evidence="6">
    <location>
        <begin position="84"/>
        <end position="143"/>
    </location>
</feature>
<dbReference type="SMART" id="SM01332">
    <property type="entry name" value="Cyclin_C"/>
    <property type="match status" value="1"/>
</dbReference>
<dbReference type="PANTHER" id="PTHR10177">
    <property type="entry name" value="CYCLINS"/>
    <property type="match status" value="1"/>
</dbReference>
<accession>A0ABD0KPD5</accession>
<dbReference type="Pfam" id="PF02984">
    <property type="entry name" value="Cyclin_C"/>
    <property type="match status" value="1"/>
</dbReference>